<evidence type="ECO:0000313" key="1">
    <source>
        <dbReference type="EMBL" id="KDA02626.1"/>
    </source>
</evidence>
<dbReference type="Proteomes" id="UP000024942">
    <property type="component" value="Unassembled WGS sequence"/>
</dbReference>
<proteinExistence type="predicted"/>
<comment type="caution">
    <text evidence="1">The sequence shown here is derived from an EMBL/GenBank/DDBJ whole genome shotgun (WGS) entry which is preliminary data.</text>
</comment>
<name>A0A059G725_9PROT</name>
<organism evidence="1 2">
    <name type="scientific">Hyphomonas oceanitis SCH89</name>
    <dbReference type="NCBI Taxonomy" id="1280953"/>
    <lineage>
        <taxon>Bacteria</taxon>
        <taxon>Pseudomonadati</taxon>
        <taxon>Pseudomonadota</taxon>
        <taxon>Alphaproteobacteria</taxon>
        <taxon>Hyphomonadales</taxon>
        <taxon>Hyphomonadaceae</taxon>
        <taxon>Hyphomonas</taxon>
    </lineage>
</organism>
<dbReference type="eggNOG" id="ENOG5032TWS">
    <property type="taxonomic scope" value="Bacteria"/>
</dbReference>
<dbReference type="PATRIC" id="fig|1280953.3.peg.1871"/>
<gene>
    <name evidence="1" type="ORF">HOC_09274</name>
</gene>
<sequence>MGTPMTLMHVRPKGRAGIQTPLLGFLAGPHADLIAHAWPAPHSGFFTLPTARRHAAAILLGRAPEMRMGEIIHAVERGRDRDVACLLMRGEAPGGLMKALGRLGEVLWEAGDYTRFLSLFAEEEAARVLRHMKAIGADRLALIGKLPIQLRQAGIISRLPALPVAVDDLAEAFRLALRIHRAGEAIAMASRWNRARDTLALFDMAAEALQLVRFGSVMALPRLPEAFVPVNDRKALVSVALEFRNCLRDFAGDLSAGRMAVYTVRVAGEHLAVALRQDPAGWRLAEALGVQNADASDAALRHIVAVLDAAGVRTGQSTWALARQLHDHACDRCGPAHIGPRETWRDRLALGSLWD</sequence>
<accession>A0A059G725</accession>
<evidence type="ECO:0000313" key="2">
    <source>
        <dbReference type="Proteomes" id="UP000024942"/>
    </source>
</evidence>
<reference evidence="1 2" key="1">
    <citation type="journal article" date="2014" name="Antonie Van Leeuwenhoek">
        <title>Hyphomonas beringensis sp. nov. and Hyphomonas chukchiensis sp. nov., isolated from surface seawater of the Bering Sea and Chukchi Sea.</title>
        <authorList>
            <person name="Li C."/>
            <person name="Lai Q."/>
            <person name="Li G."/>
            <person name="Dong C."/>
            <person name="Wang J."/>
            <person name="Liao Y."/>
            <person name="Shao Z."/>
        </authorList>
    </citation>
    <scope>NUCLEOTIDE SEQUENCE [LARGE SCALE GENOMIC DNA]</scope>
    <source>
        <strain evidence="1 2">SCH89</strain>
    </source>
</reference>
<protein>
    <submittedName>
        <fullName evidence="1">Uncharacterized protein</fullName>
    </submittedName>
</protein>
<dbReference type="EMBL" id="ARYL01000012">
    <property type="protein sequence ID" value="KDA02626.1"/>
    <property type="molecule type" value="Genomic_DNA"/>
</dbReference>
<dbReference type="RefSeq" id="WP_035537822.1">
    <property type="nucleotide sequence ID" value="NZ_ARYL01000012.1"/>
</dbReference>
<dbReference type="OrthoDB" id="7615878at2"/>
<dbReference type="AlphaFoldDB" id="A0A059G725"/>
<keyword evidence="2" id="KW-1185">Reference proteome</keyword>